<keyword evidence="2" id="KW-0732">Signal</keyword>
<evidence type="ECO:0000313" key="3">
    <source>
        <dbReference type="EMBL" id="QEG23253.1"/>
    </source>
</evidence>
<name>A0A5B9PLU1_9BACT</name>
<accession>A0A5B9PLU1</accession>
<organism evidence="3 4">
    <name type="scientific">Mariniblastus fucicola</name>
    <dbReference type="NCBI Taxonomy" id="980251"/>
    <lineage>
        <taxon>Bacteria</taxon>
        <taxon>Pseudomonadati</taxon>
        <taxon>Planctomycetota</taxon>
        <taxon>Planctomycetia</taxon>
        <taxon>Pirellulales</taxon>
        <taxon>Pirellulaceae</taxon>
        <taxon>Mariniblastus</taxon>
    </lineage>
</organism>
<keyword evidence="4" id="KW-1185">Reference proteome</keyword>
<evidence type="ECO:0000256" key="2">
    <source>
        <dbReference type="SAM" id="SignalP"/>
    </source>
</evidence>
<dbReference type="Proteomes" id="UP000322214">
    <property type="component" value="Chromosome"/>
</dbReference>
<protein>
    <submittedName>
        <fullName evidence="3">Uncharacterized protein</fullName>
    </submittedName>
</protein>
<feature type="signal peptide" evidence="2">
    <location>
        <begin position="1"/>
        <end position="19"/>
    </location>
</feature>
<dbReference type="KEGG" id="mff:MFFC18_31490"/>
<dbReference type="RefSeq" id="WP_075083332.1">
    <property type="nucleotide sequence ID" value="NZ_CP042912.1"/>
</dbReference>
<feature type="region of interest" description="Disordered" evidence="1">
    <location>
        <begin position="132"/>
        <end position="165"/>
    </location>
</feature>
<dbReference type="EMBL" id="CP042912">
    <property type="protein sequence ID" value="QEG23253.1"/>
    <property type="molecule type" value="Genomic_DNA"/>
</dbReference>
<evidence type="ECO:0000256" key="1">
    <source>
        <dbReference type="SAM" id="MobiDB-lite"/>
    </source>
</evidence>
<proteinExistence type="predicted"/>
<feature type="chain" id="PRO_5023132695" evidence="2">
    <location>
        <begin position="20"/>
        <end position="165"/>
    </location>
</feature>
<dbReference type="AlphaFoldDB" id="A0A5B9PLU1"/>
<feature type="compositionally biased region" description="Basic and acidic residues" evidence="1">
    <location>
        <begin position="148"/>
        <end position="165"/>
    </location>
</feature>
<reference evidence="3 4" key="1">
    <citation type="submission" date="2019-08" db="EMBL/GenBank/DDBJ databases">
        <title>Deep-cultivation of Planctomycetes and their phenomic and genomic characterization uncovers novel biology.</title>
        <authorList>
            <person name="Wiegand S."/>
            <person name="Jogler M."/>
            <person name="Boedeker C."/>
            <person name="Pinto D."/>
            <person name="Vollmers J."/>
            <person name="Rivas-Marin E."/>
            <person name="Kohn T."/>
            <person name="Peeters S.H."/>
            <person name="Heuer A."/>
            <person name="Rast P."/>
            <person name="Oberbeckmann S."/>
            <person name="Bunk B."/>
            <person name="Jeske O."/>
            <person name="Meyerdierks A."/>
            <person name="Storesund J.E."/>
            <person name="Kallscheuer N."/>
            <person name="Luecker S."/>
            <person name="Lage O.M."/>
            <person name="Pohl T."/>
            <person name="Merkel B.J."/>
            <person name="Hornburger P."/>
            <person name="Mueller R.-W."/>
            <person name="Bruemmer F."/>
            <person name="Labrenz M."/>
            <person name="Spormann A.M."/>
            <person name="Op den Camp H."/>
            <person name="Overmann J."/>
            <person name="Amann R."/>
            <person name="Jetten M.S.M."/>
            <person name="Mascher T."/>
            <person name="Medema M.H."/>
            <person name="Devos D.P."/>
            <person name="Kaster A.-K."/>
            <person name="Ovreas L."/>
            <person name="Rohde M."/>
            <person name="Galperin M.Y."/>
            <person name="Jogler C."/>
        </authorList>
    </citation>
    <scope>NUCLEOTIDE SEQUENCE [LARGE SCALE GENOMIC DNA]</scope>
    <source>
        <strain evidence="3 4">FC18</strain>
    </source>
</reference>
<gene>
    <name evidence="3" type="ORF">MFFC18_31490</name>
</gene>
<sequence length="165" mass="18306" precursor="true">MLVKKVPFLILLLCVCVSGCGDSVDSQISNATKHNIRKVAIMYMVYSSANKFVGPKDEAEFKAWIQGDPSRKERLERFGINTDEFDSYMVSDRTGDKFEIRWGVKSAPMAPAYPVAFEPNAVDGVRHVGMAGGETREVSDDDEYNDLWEGKVTPDDSEGAERGNS</sequence>
<evidence type="ECO:0000313" key="4">
    <source>
        <dbReference type="Proteomes" id="UP000322214"/>
    </source>
</evidence>